<dbReference type="GO" id="GO:0048188">
    <property type="term" value="C:Set1C/COMPASS complex"/>
    <property type="evidence" value="ECO:0007669"/>
    <property type="project" value="InterPro"/>
</dbReference>
<dbReference type="OrthoDB" id="10266026at2759"/>
<comment type="subcellular location">
    <subcellularLocation>
        <location evidence="1">Nucleus</location>
    </subcellularLocation>
</comment>
<dbReference type="KEGG" id="kpin:30172324"/>
<dbReference type="EMBL" id="KI894011">
    <property type="protein sequence ID" value="OCF49434.1"/>
    <property type="molecule type" value="Genomic_DNA"/>
</dbReference>
<feature type="region of interest" description="Disordered" evidence="4">
    <location>
        <begin position="343"/>
        <end position="370"/>
    </location>
</feature>
<keyword evidence="8" id="KW-1185">Reference proteome</keyword>
<dbReference type="GO" id="GO:0000976">
    <property type="term" value="F:transcription cis-regulatory region binding"/>
    <property type="evidence" value="ECO:0007669"/>
    <property type="project" value="TreeGrafter"/>
</dbReference>
<dbReference type="EMBL" id="CP144523">
    <property type="protein sequence ID" value="WWC70513.1"/>
    <property type="molecule type" value="Genomic_DNA"/>
</dbReference>
<dbReference type="InterPro" id="IPR013320">
    <property type="entry name" value="ConA-like_dom_sf"/>
</dbReference>
<dbReference type="InterPro" id="IPR003877">
    <property type="entry name" value="SPRY_dom"/>
</dbReference>
<organism evidence="6">
    <name type="scientific">Kwoniella pini CBS 10737</name>
    <dbReference type="NCBI Taxonomy" id="1296096"/>
    <lineage>
        <taxon>Eukaryota</taxon>
        <taxon>Fungi</taxon>
        <taxon>Dikarya</taxon>
        <taxon>Basidiomycota</taxon>
        <taxon>Agaricomycotina</taxon>
        <taxon>Tremellomycetes</taxon>
        <taxon>Tremellales</taxon>
        <taxon>Cryptococcaceae</taxon>
        <taxon>Kwoniella</taxon>
    </lineage>
</organism>
<proteinExistence type="inferred from homology"/>
<dbReference type="SMART" id="SM00449">
    <property type="entry name" value="SPRY"/>
    <property type="match status" value="1"/>
</dbReference>
<dbReference type="SUPFAM" id="SSF49899">
    <property type="entry name" value="Concanavalin A-like lectins/glucanases"/>
    <property type="match status" value="1"/>
</dbReference>
<evidence type="ECO:0000256" key="2">
    <source>
        <dbReference type="ARBA" id="ARBA00023242"/>
    </source>
</evidence>
<dbReference type="Pfam" id="PF00622">
    <property type="entry name" value="SPRY"/>
    <property type="match status" value="1"/>
</dbReference>
<name>A0A1B9I1N0_9TREE</name>
<reference evidence="7" key="4">
    <citation type="submission" date="2024-02" db="EMBL/GenBank/DDBJ databases">
        <title>Comparative genomics of Cryptococcus and Kwoniella reveals pathogenesis evolution and contrasting modes of karyotype evolution via chromosome fusion or intercentromeric recombination.</title>
        <authorList>
            <person name="Coelho M.A."/>
            <person name="David-Palma M."/>
            <person name="Shea T."/>
            <person name="Bowers K."/>
            <person name="McGinley-Smith S."/>
            <person name="Mohammad A.W."/>
            <person name="Gnirke A."/>
            <person name="Yurkov A.M."/>
            <person name="Nowrousian M."/>
            <person name="Sun S."/>
            <person name="Cuomo C.A."/>
            <person name="Heitman J."/>
        </authorList>
    </citation>
    <scope>NUCLEOTIDE SEQUENCE</scope>
    <source>
        <strain evidence="7">CBS 10737</strain>
    </source>
</reference>
<dbReference type="InterPro" id="IPR001870">
    <property type="entry name" value="B30.2/SPRY"/>
</dbReference>
<feature type="region of interest" description="Disordered" evidence="4">
    <location>
        <begin position="1"/>
        <end position="66"/>
    </location>
</feature>
<feature type="region of interest" description="Disordered" evidence="4">
    <location>
        <begin position="617"/>
        <end position="676"/>
    </location>
</feature>
<evidence type="ECO:0000313" key="8">
    <source>
        <dbReference type="Proteomes" id="UP000094020"/>
    </source>
</evidence>
<dbReference type="PANTHER" id="PTHR10598">
    <property type="entry name" value="SET1/ASH2 HISTONE METHYLTRANSFERASE COMPLEX SUBUNIT ASH2"/>
    <property type="match status" value="1"/>
</dbReference>
<evidence type="ECO:0000256" key="4">
    <source>
        <dbReference type="SAM" id="MobiDB-lite"/>
    </source>
</evidence>
<feature type="domain" description="B30.2/SPRY" evidence="5">
    <location>
        <begin position="116"/>
        <end position="316"/>
    </location>
</feature>
<reference evidence="6" key="3">
    <citation type="submission" date="2016-07" db="EMBL/GenBank/DDBJ databases">
        <title>Evolution of pathogenesis and genome organization in the Tremellales.</title>
        <authorList>
            <person name="Cuomo C."/>
            <person name="Litvintseva A."/>
            <person name="Heitman J."/>
            <person name="Chen Y."/>
            <person name="Sun S."/>
            <person name="Springer D."/>
            <person name="Dromer F."/>
            <person name="Young S."/>
            <person name="Zeng Q."/>
            <person name="Chapman S."/>
            <person name="Gujja S."/>
            <person name="Saif S."/>
            <person name="Birren B."/>
        </authorList>
    </citation>
    <scope>NUCLEOTIDE SEQUENCE</scope>
    <source>
        <strain evidence="6">CBS 10737</strain>
    </source>
</reference>
<feature type="compositionally biased region" description="Acidic residues" evidence="4">
    <location>
        <begin position="667"/>
        <end position="676"/>
    </location>
</feature>
<dbReference type="InterPro" id="IPR037353">
    <property type="entry name" value="ASH2"/>
</dbReference>
<reference evidence="6" key="1">
    <citation type="submission" date="2013-07" db="EMBL/GenBank/DDBJ databases">
        <title>The Genome Sequence of Cryptococcus pinus CBS10737.</title>
        <authorList>
            <consortium name="The Broad Institute Genome Sequencing Platform"/>
            <person name="Cuomo C."/>
            <person name="Litvintseva A."/>
            <person name="Chen Y."/>
            <person name="Heitman J."/>
            <person name="Sun S."/>
            <person name="Springer D."/>
            <person name="Dromer F."/>
            <person name="Young S.K."/>
            <person name="Zeng Q."/>
            <person name="Gargeya S."/>
            <person name="Fitzgerald M."/>
            <person name="Abouelleil A."/>
            <person name="Alvarado L."/>
            <person name="Berlin A.M."/>
            <person name="Chapman S.B."/>
            <person name="Dewar J."/>
            <person name="Goldberg J."/>
            <person name="Griggs A."/>
            <person name="Gujja S."/>
            <person name="Hansen M."/>
            <person name="Howarth C."/>
            <person name="Imamovic A."/>
            <person name="Larimer J."/>
            <person name="McCowan C."/>
            <person name="Murphy C."/>
            <person name="Pearson M."/>
            <person name="Priest M."/>
            <person name="Roberts A."/>
            <person name="Saif S."/>
            <person name="Shea T."/>
            <person name="Sykes S."/>
            <person name="Wortman J."/>
            <person name="Nusbaum C."/>
            <person name="Birren B."/>
        </authorList>
    </citation>
    <scope>NUCLEOTIDE SEQUENCE [LARGE SCALE GENOMIC DNA]</scope>
    <source>
        <strain evidence="6">CBS 10737</strain>
    </source>
</reference>
<dbReference type="PANTHER" id="PTHR10598:SF0">
    <property type="entry name" value="SET1_ASH2 HISTONE METHYLTRANSFERASE COMPLEX SUBUNIT ASH2"/>
    <property type="match status" value="1"/>
</dbReference>
<evidence type="ECO:0000259" key="5">
    <source>
        <dbReference type="PROSITE" id="PS50188"/>
    </source>
</evidence>
<evidence type="ECO:0000313" key="6">
    <source>
        <dbReference type="EMBL" id="OCF49434.1"/>
    </source>
</evidence>
<dbReference type="STRING" id="1296096.A0A1B9I1N0"/>
<accession>A0A1B9I1N0</accession>
<dbReference type="RefSeq" id="XP_019010653.1">
    <property type="nucleotide sequence ID" value="XM_019155695.1"/>
</dbReference>
<dbReference type="InterPro" id="IPR043136">
    <property type="entry name" value="B30.2/SPRY_sf"/>
</dbReference>
<dbReference type="CDD" id="cd12872">
    <property type="entry name" value="SPRY_Ash2"/>
    <property type="match status" value="1"/>
</dbReference>
<protein>
    <recommendedName>
        <fullName evidence="5">B30.2/SPRY domain-containing protein</fullName>
    </recommendedName>
</protein>
<dbReference type="GeneID" id="30172324"/>
<feature type="compositionally biased region" description="Basic and acidic residues" evidence="4">
    <location>
        <begin position="657"/>
        <end position="666"/>
    </location>
</feature>
<reference evidence="7" key="2">
    <citation type="submission" date="2013-07" db="EMBL/GenBank/DDBJ databases">
        <authorList>
            <consortium name="The Broad Institute Genome Sequencing Platform"/>
            <person name="Cuomo C."/>
            <person name="Litvintseva A."/>
            <person name="Chen Y."/>
            <person name="Heitman J."/>
            <person name="Sun S."/>
            <person name="Springer D."/>
            <person name="Dromer F."/>
            <person name="Young S.K."/>
            <person name="Zeng Q."/>
            <person name="Gargeya S."/>
            <person name="Fitzgerald M."/>
            <person name="Abouelleil A."/>
            <person name="Alvarado L."/>
            <person name="Berlin A.M."/>
            <person name="Chapman S.B."/>
            <person name="Dewar J."/>
            <person name="Goldberg J."/>
            <person name="Griggs A."/>
            <person name="Gujja S."/>
            <person name="Hansen M."/>
            <person name="Howarth C."/>
            <person name="Imamovic A."/>
            <person name="Larimer J."/>
            <person name="McCowan C."/>
            <person name="Murphy C."/>
            <person name="Pearson M."/>
            <person name="Priest M."/>
            <person name="Roberts A."/>
            <person name="Saif S."/>
            <person name="Shea T."/>
            <person name="Sykes S."/>
            <person name="Wortman J."/>
            <person name="Nusbaum C."/>
            <person name="Birren B."/>
        </authorList>
    </citation>
    <scope>NUCLEOTIDE SEQUENCE</scope>
    <source>
        <strain evidence="7">CBS 10737</strain>
    </source>
</reference>
<feature type="region of interest" description="Disordered" evidence="4">
    <location>
        <begin position="459"/>
        <end position="482"/>
    </location>
</feature>
<feature type="region of interest" description="Disordered" evidence="4">
    <location>
        <begin position="528"/>
        <end position="564"/>
    </location>
</feature>
<keyword evidence="2" id="KW-0539">Nucleus</keyword>
<dbReference type="PROSITE" id="PS50188">
    <property type="entry name" value="B302_SPRY"/>
    <property type="match status" value="1"/>
</dbReference>
<dbReference type="Proteomes" id="UP000094020">
    <property type="component" value="Chromosome 5"/>
</dbReference>
<feature type="compositionally biased region" description="Low complexity" evidence="4">
    <location>
        <begin position="9"/>
        <end position="34"/>
    </location>
</feature>
<evidence type="ECO:0000256" key="3">
    <source>
        <dbReference type="ARBA" id="ARBA00038149"/>
    </source>
</evidence>
<dbReference type="AlphaFoldDB" id="A0A1B9I1N0"/>
<gene>
    <name evidence="6" type="ORF">I206_03955</name>
    <name evidence="7" type="ORF">I206_104464</name>
</gene>
<sequence length="676" mass="74014">MPVKKRRLSPSASSASSTPAPSSAPPSTTVNTSTLPSSLAGPTEGLAGPGPSTLSHSQSRRERNDAAERREYAVLGAKQPGSGDGEEFGEECFLWTDIPIVKNFRYSPCAISPTPSPHPRYPFHRTIPYPPSLPPVHISWLDRSSYIRVSPSGLSISNDRGFRSARANVAVREGTWYFEVKIEKGNGSLGGGKGHLISGDAGNAHVRVGWGRREANIDAPVGSDAYSYGIRDVNGEKITISRPKAYSSKPFQTGDIVGCLIHLPSRPATDNLPRSDPGRIKRTRRQFIYKNQSYFESAEYMPSKEMDSLIDREGKAIAEKKAAEKKAAELALNPDYVSLEEQVNGNGSIPKKGGAKKGATTKNTKKKKEDTSLTENVSVLRPLRILEGSRVEFFINGISAGPAFDDLYDFTPLPPVSFDGKKINEDEIVHDDGTLGYYPMISCFGKGKAKFNPGPEFAFPPDQLGKNDRTSSNGDGNTIGPIRPICERWEEFRTEEKTYDELDEIEGTEKLKEVLEEEEKIKLKASLQGNSAKRKKGPGAPMKKKKVDITDSIRGDSMSRAGTMTPAPDVVIIGIDEDLIKEERERSVSIAPSLGHSFSVPPTRGSSPISNKIYQEIAEQDNPVEDTPQSPATLEDHRMKEEDGDVIETRSVNGVNEGHESQKEGEKEEENADVQW</sequence>
<dbReference type="Gene3D" id="2.60.120.920">
    <property type="match status" value="1"/>
</dbReference>
<comment type="similarity">
    <text evidence="3">Belongs to the cclA family.</text>
</comment>
<feature type="compositionally biased region" description="Basic residues" evidence="4">
    <location>
        <begin position="532"/>
        <end position="546"/>
    </location>
</feature>
<evidence type="ECO:0000256" key="1">
    <source>
        <dbReference type="ARBA" id="ARBA00004123"/>
    </source>
</evidence>
<evidence type="ECO:0000313" key="7">
    <source>
        <dbReference type="EMBL" id="WWC70513.1"/>
    </source>
</evidence>